<proteinExistence type="inferred from homology"/>
<evidence type="ECO:0000256" key="5">
    <source>
        <dbReference type="ARBA" id="ARBA00022801"/>
    </source>
</evidence>
<organism evidence="10 11">
    <name type="scientific">Alienimonas chondri</name>
    <dbReference type="NCBI Taxonomy" id="2681879"/>
    <lineage>
        <taxon>Bacteria</taxon>
        <taxon>Pseudomonadati</taxon>
        <taxon>Planctomycetota</taxon>
        <taxon>Planctomycetia</taxon>
        <taxon>Planctomycetales</taxon>
        <taxon>Planctomycetaceae</taxon>
        <taxon>Alienimonas</taxon>
    </lineage>
</organism>
<comment type="cofactor">
    <cofactor evidence="1">
        <name>Ca(2+)</name>
        <dbReference type="ChEBI" id="CHEBI:29108"/>
    </cofactor>
</comment>
<dbReference type="SUPFAM" id="SSF53649">
    <property type="entry name" value="Alkaline phosphatase-like"/>
    <property type="match status" value="1"/>
</dbReference>
<dbReference type="PANTHER" id="PTHR42693">
    <property type="entry name" value="ARYLSULFATASE FAMILY MEMBER"/>
    <property type="match status" value="1"/>
</dbReference>
<accession>A0ABX1VHS1</accession>
<dbReference type="Proteomes" id="UP000609651">
    <property type="component" value="Unassembled WGS sequence"/>
</dbReference>
<evidence type="ECO:0000256" key="4">
    <source>
        <dbReference type="ARBA" id="ARBA00022729"/>
    </source>
</evidence>
<evidence type="ECO:0000256" key="8">
    <source>
        <dbReference type="SAM" id="SignalP"/>
    </source>
</evidence>
<protein>
    <submittedName>
        <fullName evidence="10">Arylsulfatase</fullName>
        <ecNumber evidence="10">3.1.6.1</ecNumber>
    </submittedName>
</protein>
<dbReference type="PANTHER" id="PTHR42693:SF42">
    <property type="entry name" value="ARYLSULFATASE G"/>
    <property type="match status" value="1"/>
</dbReference>
<sequence length="502" mass="54553">MTNPPHAFFRLLALWCAAPTLLAGFAGFGQAAEFAPADESRPPNVVFVFADDLGWKDVGYQSDGFFETPHLDRLAEEGMTFTNAYATAGNCAPSRACLLSGTYTPRHHVFAVGSTDRGPRKHQRLIPIPNRSGLPAENVTMAEAMKAAGYATGHFGKWHLLGKDGALPTEQGFDVSYNSYGEGPTKEGWQGNKPGPPTDPKGVFSMTDRAVEFMTANRDRPFFCYLAHHAIHTPLQAQTETLAKFKAKQEATPDAPAGALYAAMTADLDESVGRLMQSLDDLGLAENTLVVFTSDNGATPASSQEPLRGNKGGYYEGGIREPCVACWPGVIEPGSVCDTPITNVDFYPTFVDVAGAQPPAGKVLDGESLLPLFQGGNLQREAIFWHFPGYLDRPVTRGRPADVALGFRTRPVSVIRKGDWKLHLFLEEWTLDGGRDALPANGAVELYDLSEDIGERNDLSQSNPQKRDELLNDLLAWFDAADAPLPTERNPKYIPGERATPK</sequence>
<dbReference type="InterPro" id="IPR000917">
    <property type="entry name" value="Sulfatase_N"/>
</dbReference>
<name>A0ABX1VHS1_9PLAN</name>
<gene>
    <name evidence="10" type="primary">atsA_35</name>
    <name evidence="10" type="ORF">LzC2_34840</name>
</gene>
<dbReference type="InterPro" id="IPR017850">
    <property type="entry name" value="Alkaline_phosphatase_core_sf"/>
</dbReference>
<dbReference type="Gene3D" id="3.30.1120.10">
    <property type="match status" value="1"/>
</dbReference>
<dbReference type="EC" id="3.1.6.1" evidence="10"/>
<keyword evidence="4 8" id="KW-0732">Signal</keyword>
<dbReference type="Gene3D" id="3.40.720.10">
    <property type="entry name" value="Alkaline Phosphatase, subunit A"/>
    <property type="match status" value="1"/>
</dbReference>
<dbReference type="RefSeq" id="WP_171189288.1">
    <property type="nucleotide sequence ID" value="NZ_WTPX01000147.1"/>
</dbReference>
<reference evidence="10 11" key="1">
    <citation type="journal article" date="2020" name="Syst. Appl. Microbiol.">
        <title>Alienimonas chondri sp. nov., a novel planctomycete isolated from the biofilm of the red alga Chondrus crispus.</title>
        <authorList>
            <person name="Vitorino I."/>
            <person name="Albuquerque L."/>
            <person name="Wiegand S."/>
            <person name="Kallscheuer N."/>
            <person name="da Costa M.S."/>
            <person name="Lobo-da-Cunha A."/>
            <person name="Jogler C."/>
            <person name="Lage O.M."/>
        </authorList>
    </citation>
    <scope>NUCLEOTIDE SEQUENCE [LARGE SCALE GENOMIC DNA]</scope>
    <source>
        <strain evidence="10 11">LzC2</strain>
    </source>
</reference>
<keyword evidence="11" id="KW-1185">Reference proteome</keyword>
<evidence type="ECO:0000259" key="9">
    <source>
        <dbReference type="Pfam" id="PF00884"/>
    </source>
</evidence>
<dbReference type="Pfam" id="PF00884">
    <property type="entry name" value="Sulfatase"/>
    <property type="match status" value="1"/>
</dbReference>
<keyword evidence="6" id="KW-0106">Calcium</keyword>
<dbReference type="GO" id="GO:0004065">
    <property type="term" value="F:arylsulfatase activity"/>
    <property type="evidence" value="ECO:0007669"/>
    <property type="project" value="UniProtKB-EC"/>
</dbReference>
<evidence type="ECO:0000313" key="10">
    <source>
        <dbReference type="EMBL" id="NNJ27382.1"/>
    </source>
</evidence>
<dbReference type="EMBL" id="WTPX01000147">
    <property type="protein sequence ID" value="NNJ27382.1"/>
    <property type="molecule type" value="Genomic_DNA"/>
</dbReference>
<evidence type="ECO:0000256" key="1">
    <source>
        <dbReference type="ARBA" id="ARBA00001913"/>
    </source>
</evidence>
<dbReference type="InterPro" id="IPR050738">
    <property type="entry name" value="Sulfatase"/>
</dbReference>
<evidence type="ECO:0000256" key="2">
    <source>
        <dbReference type="ARBA" id="ARBA00008779"/>
    </source>
</evidence>
<evidence type="ECO:0000256" key="3">
    <source>
        <dbReference type="ARBA" id="ARBA00022723"/>
    </source>
</evidence>
<comment type="similarity">
    <text evidence="2">Belongs to the sulfatase family.</text>
</comment>
<dbReference type="CDD" id="cd16144">
    <property type="entry name" value="ARS_like"/>
    <property type="match status" value="1"/>
</dbReference>
<evidence type="ECO:0000256" key="6">
    <source>
        <dbReference type="ARBA" id="ARBA00022837"/>
    </source>
</evidence>
<feature type="region of interest" description="Disordered" evidence="7">
    <location>
        <begin position="112"/>
        <end position="131"/>
    </location>
</feature>
<evidence type="ECO:0000256" key="7">
    <source>
        <dbReference type="SAM" id="MobiDB-lite"/>
    </source>
</evidence>
<keyword evidence="5 10" id="KW-0378">Hydrolase</keyword>
<feature type="chain" id="PRO_5046285349" evidence="8">
    <location>
        <begin position="32"/>
        <end position="502"/>
    </location>
</feature>
<keyword evidence="3" id="KW-0479">Metal-binding</keyword>
<feature type="domain" description="Sulfatase N-terminal" evidence="9">
    <location>
        <begin position="43"/>
        <end position="356"/>
    </location>
</feature>
<comment type="caution">
    <text evidence="10">The sequence shown here is derived from an EMBL/GenBank/DDBJ whole genome shotgun (WGS) entry which is preliminary data.</text>
</comment>
<feature type="signal peptide" evidence="8">
    <location>
        <begin position="1"/>
        <end position="31"/>
    </location>
</feature>
<evidence type="ECO:0000313" key="11">
    <source>
        <dbReference type="Proteomes" id="UP000609651"/>
    </source>
</evidence>